<accession>A0A0P6W0P4</accession>
<dbReference type="EMBL" id="LJYW01000001">
    <property type="protein sequence ID" value="KPL51525.1"/>
    <property type="molecule type" value="Genomic_DNA"/>
</dbReference>
<dbReference type="GO" id="GO:0005524">
    <property type="term" value="F:ATP binding"/>
    <property type="evidence" value="ECO:0007669"/>
    <property type="project" value="UniProtKB-KW"/>
</dbReference>
<keyword evidence="3" id="KW-0547">Nucleotide-binding</keyword>
<comment type="caution">
    <text evidence="8">The sequence shown here is derived from an EMBL/GenBank/DDBJ whole genome shotgun (WGS) entry which is preliminary data.</text>
</comment>
<reference evidence="8 9" key="1">
    <citation type="submission" date="2015-09" db="EMBL/GenBank/DDBJ databases">
        <authorList>
            <person name="Jackson K.R."/>
            <person name="Lunt B.L."/>
            <person name="Fisher J.N.B."/>
            <person name="Gardner A.V."/>
            <person name="Bailey M.E."/>
            <person name="Deus L.M."/>
            <person name="Earl A.S."/>
            <person name="Gibby P.D."/>
            <person name="Hartmann K.A."/>
            <person name="Liu J.E."/>
            <person name="Manci A.M."/>
            <person name="Nielsen D.A."/>
            <person name="Solomon M.B."/>
            <person name="Breakwell D.P."/>
            <person name="Burnett S.H."/>
            <person name="Grose J.H."/>
        </authorList>
    </citation>
    <scope>NUCLEOTIDE SEQUENCE [LARGE SCALE GENOMIC DNA]</scope>
    <source>
        <strain evidence="8 9">16</strain>
    </source>
</reference>
<dbReference type="InterPro" id="IPR029056">
    <property type="entry name" value="Ribokinase-like"/>
</dbReference>
<name>A0A0P6W0P4_9HYPH</name>
<protein>
    <recommendedName>
        <fullName evidence="6">Phosphofructokinase</fullName>
    </recommendedName>
</protein>
<dbReference type="PROSITE" id="PS00584">
    <property type="entry name" value="PFKB_KINASES_2"/>
    <property type="match status" value="1"/>
</dbReference>
<dbReference type="PROSITE" id="PS00583">
    <property type="entry name" value="PFKB_KINASES_1"/>
    <property type="match status" value="1"/>
</dbReference>
<keyword evidence="4" id="KW-0418">Kinase</keyword>
<evidence type="ECO:0000256" key="2">
    <source>
        <dbReference type="ARBA" id="ARBA00022679"/>
    </source>
</evidence>
<dbReference type="Proteomes" id="UP000048984">
    <property type="component" value="Unassembled WGS sequence"/>
</dbReference>
<keyword evidence="9" id="KW-1185">Reference proteome</keyword>
<organism evidence="8 9">
    <name type="scientific">Prosthecodimorpha hirschii</name>
    <dbReference type="NCBI Taxonomy" id="665126"/>
    <lineage>
        <taxon>Bacteria</taxon>
        <taxon>Pseudomonadati</taxon>
        <taxon>Pseudomonadota</taxon>
        <taxon>Alphaproteobacteria</taxon>
        <taxon>Hyphomicrobiales</taxon>
        <taxon>Ancalomicrobiaceae</taxon>
        <taxon>Prosthecodimorpha</taxon>
    </lineage>
</organism>
<evidence type="ECO:0000256" key="4">
    <source>
        <dbReference type="ARBA" id="ARBA00022777"/>
    </source>
</evidence>
<dbReference type="PANTHER" id="PTHR46566:SF2">
    <property type="entry name" value="ATP-DEPENDENT 6-PHOSPHOFRUCTOKINASE ISOZYME 2"/>
    <property type="match status" value="1"/>
</dbReference>
<dbReference type="PIRSF" id="PIRSF000535">
    <property type="entry name" value="1PFK/6PFK/LacC"/>
    <property type="match status" value="1"/>
</dbReference>
<dbReference type="RefSeq" id="WP_054357687.1">
    <property type="nucleotide sequence ID" value="NZ_LJYW01000001.1"/>
</dbReference>
<evidence type="ECO:0000256" key="5">
    <source>
        <dbReference type="ARBA" id="ARBA00022840"/>
    </source>
</evidence>
<dbReference type="SUPFAM" id="SSF53613">
    <property type="entry name" value="Ribokinase-like"/>
    <property type="match status" value="1"/>
</dbReference>
<gene>
    <name evidence="8" type="ORF">ABB55_04155</name>
</gene>
<comment type="similarity">
    <text evidence="1 6">Belongs to the carbohydrate kinase PfkB family.</text>
</comment>
<dbReference type="PANTHER" id="PTHR46566">
    <property type="entry name" value="1-PHOSPHOFRUCTOKINASE-RELATED"/>
    <property type="match status" value="1"/>
</dbReference>
<dbReference type="Gene3D" id="3.40.1190.20">
    <property type="match status" value="1"/>
</dbReference>
<dbReference type="GO" id="GO:0003872">
    <property type="term" value="F:6-phosphofructokinase activity"/>
    <property type="evidence" value="ECO:0007669"/>
    <property type="project" value="TreeGrafter"/>
</dbReference>
<evidence type="ECO:0000259" key="7">
    <source>
        <dbReference type="Pfam" id="PF00294"/>
    </source>
</evidence>
<keyword evidence="2 6" id="KW-0808">Transferase</keyword>
<proteinExistence type="inferred from homology"/>
<dbReference type="GO" id="GO:0005829">
    <property type="term" value="C:cytosol"/>
    <property type="evidence" value="ECO:0007669"/>
    <property type="project" value="TreeGrafter"/>
</dbReference>
<dbReference type="AlphaFoldDB" id="A0A0P6W0P4"/>
<dbReference type="InterPro" id="IPR017583">
    <property type="entry name" value="Tagatose/fructose_Pkinase"/>
</dbReference>
<evidence type="ECO:0000256" key="3">
    <source>
        <dbReference type="ARBA" id="ARBA00022741"/>
    </source>
</evidence>
<reference evidence="8 9" key="2">
    <citation type="submission" date="2015-10" db="EMBL/GenBank/DDBJ databases">
        <title>Draft Genome Sequence of Prosthecomicrobium hirschii ATCC 27832.</title>
        <authorList>
            <person name="Daniel J."/>
            <person name="Givan S.A."/>
            <person name="Brun Y.V."/>
            <person name="Brown P.J."/>
        </authorList>
    </citation>
    <scope>NUCLEOTIDE SEQUENCE [LARGE SCALE GENOMIC DNA]</scope>
    <source>
        <strain evidence="8 9">16</strain>
    </source>
</reference>
<sequence>MTTVTLTLNPAIDLWSETEQIRPNHKVRTINDRYDPGGGGINVARVLHNFGAPVVAVALAGGVTGNLLGELLDQEGVPHRLVETAGRTRINHVVFERRTGHEFRFVLAGPPVSPAEIDEVLALIDTIPATRLVVSGSLPPGLPGSVMGDIGRRAQARGIPVAVDTSGEALPAAVASGTVDLLKVSLSELESLAGRDLADPADQERIARALIAEGKVRRVAVSLGGDGAVLIGADGLWRRAAPPVQAVSTVGAGDSFLAALVWSLDRGDAPGEALAWGVAAGAAAVSKPGTRLCQFADVERIHGPAPAGIGRSRA</sequence>
<evidence type="ECO:0000256" key="6">
    <source>
        <dbReference type="PIRNR" id="PIRNR000535"/>
    </source>
</evidence>
<dbReference type="CDD" id="cd01164">
    <property type="entry name" value="FruK_PfkB_like"/>
    <property type="match status" value="1"/>
</dbReference>
<dbReference type="Pfam" id="PF00294">
    <property type="entry name" value="PfkB"/>
    <property type="match status" value="1"/>
</dbReference>
<dbReference type="FunFam" id="3.40.1190.20:FF:000001">
    <property type="entry name" value="Phosphofructokinase"/>
    <property type="match status" value="1"/>
</dbReference>
<dbReference type="STRING" id="665126.ABB55_04155"/>
<keyword evidence="5" id="KW-0067">ATP-binding</keyword>
<evidence type="ECO:0000313" key="9">
    <source>
        <dbReference type="Proteomes" id="UP000048984"/>
    </source>
</evidence>
<evidence type="ECO:0000256" key="1">
    <source>
        <dbReference type="ARBA" id="ARBA00010688"/>
    </source>
</evidence>
<dbReference type="NCBIfam" id="TIGR03168">
    <property type="entry name" value="1-PFK"/>
    <property type="match status" value="1"/>
</dbReference>
<dbReference type="InterPro" id="IPR011611">
    <property type="entry name" value="PfkB_dom"/>
</dbReference>
<feature type="domain" description="Carbohydrate kinase PfkB" evidence="7">
    <location>
        <begin position="12"/>
        <end position="293"/>
    </location>
</feature>
<evidence type="ECO:0000313" key="8">
    <source>
        <dbReference type="EMBL" id="KPL51525.1"/>
    </source>
</evidence>
<dbReference type="InterPro" id="IPR002173">
    <property type="entry name" value="Carboh/pur_kinase_PfkB_CS"/>
</dbReference>